<reference evidence="1 2" key="1">
    <citation type="submission" date="2015-08" db="EMBL/GenBank/DDBJ databases">
        <title>Next Generation Sequencing and Analysis of the Genome of Puccinia sorghi L Schw, the Causal Agent of Maize Common Rust.</title>
        <authorList>
            <person name="Rochi L."/>
            <person name="Burguener G."/>
            <person name="Darino M."/>
            <person name="Turjanski A."/>
            <person name="Kreff E."/>
            <person name="Dieguez M.J."/>
            <person name="Sacco F."/>
        </authorList>
    </citation>
    <scope>NUCLEOTIDE SEQUENCE [LARGE SCALE GENOMIC DNA]</scope>
    <source>
        <strain evidence="1 2">RO10H11247</strain>
    </source>
</reference>
<gene>
    <name evidence="1" type="ORF">VP01_3453g3</name>
</gene>
<dbReference type="VEuPathDB" id="FungiDB:VP01_3453g3"/>
<accession>A0A0L6UW89</accession>
<evidence type="ECO:0000313" key="1">
    <source>
        <dbReference type="EMBL" id="KNZ52769.1"/>
    </source>
</evidence>
<comment type="caution">
    <text evidence="1">The sequence shown here is derived from an EMBL/GenBank/DDBJ whole genome shotgun (WGS) entry which is preliminary data.</text>
</comment>
<dbReference type="OrthoDB" id="10489376at2759"/>
<dbReference type="Proteomes" id="UP000037035">
    <property type="component" value="Unassembled WGS sequence"/>
</dbReference>
<dbReference type="AlphaFoldDB" id="A0A0L6UW89"/>
<name>A0A0L6UW89_9BASI</name>
<evidence type="ECO:0000313" key="2">
    <source>
        <dbReference type="Proteomes" id="UP000037035"/>
    </source>
</evidence>
<keyword evidence="2" id="KW-1185">Reference proteome</keyword>
<organism evidence="1 2">
    <name type="scientific">Puccinia sorghi</name>
    <dbReference type="NCBI Taxonomy" id="27349"/>
    <lineage>
        <taxon>Eukaryota</taxon>
        <taxon>Fungi</taxon>
        <taxon>Dikarya</taxon>
        <taxon>Basidiomycota</taxon>
        <taxon>Pucciniomycotina</taxon>
        <taxon>Pucciniomycetes</taxon>
        <taxon>Pucciniales</taxon>
        <taxon>Pucciniaceae</taxon>
        <taxon>Puccinia</taxon>
    </lineage>
</organism>
<dbReference type="EMBL" id="LAVV01008450">
    <property type="protein sequence ID" value="KNZ52769.1"/>
    <property type="molecule type" value="Genomic_DNA"/>
</dbReference>
<protein>
    <submittedName>
        <fullName evidence="1">Uncharacterized protein</fullName>
    </submittedName>
</protein>
<proteinExistence type="predicted"/>
<sequence>MNYQVYGCLSKNFRHTKGLEKCNLPMDCYAKVWWDGWI</sequence>